<dbReference type="EMBL" id="BSCI01000028">
    <property type="protein sequence ID" value="GLG88458.1"/>
    <property type="molecule type" value="Genomic_DNA"/>
</dbReference>
<reference evidence="2" key="3">
    <citation type="submission" date="2022-11" db="EMBL/GenBank/DDBJ databases">
        <title>Draft genome sequence of Coprococcus comes strain 31264.</title>
        <authorList>
            <person name="Hisatomi A."/>
            <person name="Ohkuma M."/>
            <person name="Sakamoto M."/>
        </authorList>
    </citation>
    <scope>NUCLEOTIDE SEQUENCE</scope>
    <source>
        <strain evidence="2">JCM 31264</strain>
    </source>
</reference>
<evidence type="ECO:0000313" key="3">
    <source>
        <dbReference type="Proteomes" id="UP000095727"/>
    </source>
</evidence>
<proteinExistence type="predicted"/>
<evidence type="ECO:0000313" key="2">
    <source>
        <dbReference type="EMBL" id="GLG88458.1"/>
    </source>
</evidence>
<dbReference type="OrthoDB" id="1763382at2"/>
<reference evidence="1 3" key="1">
    <citation type="submission" date="2015-09" db="EMBL/GenBank/DDBJ databases">
        <authorList>
            <consortium name="Pathogen Informatics"/>
        </authorList>
    </citation>
    <scope>NUCLEOTIDE SEQUENCE [LARGE SCALE GENOMIC DNA]</scope>
    <source>
        <strain evidence="1 3">2789STDY5834962</strain>
    </source>
</reference>
<reference evidence="2" key="2">
    <citation type="submission" date="2022-09" db="EMBL/GenBank/DDBJ databases">
        <title>Draft genome sequence of Coprococcus comes strain 31264.</title>
        <authorList>
            <person name="Atsushi H."/>
            <person name="Moriya O."/>
            <person name="Mitsuo S."/>
        </authorList>
    </citation>
    <scope>NUCLEOTIDE SEQUENCE</scope>
    <source>
        <strain evidence="2">JCM 31264</strain>
    </source>
</reference>
<organism evidence="1 3">
    <name type="scientific">Coprococcus comes</name>
    <dbReference type="NCBI Taxonomy" id="410072"/>
    <lineage>
        <taxon>Bacteria</taxon>
        <taxon>Bacillati</taxon>
        <taxon>Bacillota</taxon>
        <taxon>Clostridia</taxon>
        <taxon>Lachnospirales</taxon>
        <taxon>Lachnospiraceae</taxon>
        <taxon>Coprococcus</taxon>
    </lineage>
</organism>
<dbReference type="Proteomes" id="UP000095727">
    <property type="component" value="Unassembled WGS sequence"/>
</dbReference>
<dbReference type="Proteomes" id="UP001145109">
    <property type="component" value="Unassembled WGS sequence"/>
</dbReference>
<sequence length="262" mass="29908">MSNTNQKIETLNKLRTVEAIYVLMSSCTRMPYVVCDPETFDDEILLYYTEAEAKEEAMKLQKEGNPMQLVKVDENSRLSFFTGLFPMGVNCILVDKGLDGQITVQLDELITRPKDEELPEGKIRVENPELVLTAAYFMQQMRKPDKPEMTDELKELNEEMLAHYQEGRYIVTVQEDKGIPILKQKDGKVYQPIFTDVQEVKKFQNLNKGVTLKTAVVEGSKIPEILSPEAFGVAVNPFGVNLQLQIKRKPAKTKENENKTQE</sequence>
<dbReference type="RefSeq" id="WP_055158418.1">
    <property type="nucleotide sequence ID" value="NZ_BSCI01000028.1"/>
</dbReference>
<dbReference type="EMBL" id="CYXR01000031">
    <property type="protein sequence ID" value="CUN15111.1"/>
    <property type="molecule type" value="Genomic_DNA"/>
</dbReference>
<dbReference type="AlphaFoldDB" id="A0A173UJE1"/>
<gene>
    <name evidence="2" type="ORF">comes_30060</name>
    <name evidence="1" type="ORF">ERS852574_03019</name>
</gene>
<name>A0A173UJE1_9FIRM</name>
<evidence type="ECO:0000313" key="1">
    <source>
        <dbReference type="EMBL" id="CUN15111.1"/>
    </source>
</evidence>
<protein>
    <submittedName>
        <fullName evidence="1">Uncharacterized protein</fullName>
    </submittedName>
</protein>
<accession>A0A173UJE1</accession>